<dbReference type="AlphaFoldDB" id="A0A2S0PF08"/>
<keyword evidence="2" id="KW-1185">Reference proteome</keyword>
<dbReference type="Pfam" id="PF13645">
    <property type="entry name" value="YkuD_2"/>
    <property type="match status" value="1"/>
</dbReference>
<dbReference type="InterPro" id="IPR032676">
    <property type="entry name" value="YkuD_2"/>
</dbReference>
<name>A0A2S0PF08_9NEIS</name>
<evidence type="ECO:0000313" key="2">
    <source>
        <dbReference type="Proteomes" id="UP000244173"/>
    </source>
</evidence>
<dbReference type="OrthoDB" id="9815195at2"/>
<gene>
    <name evidence="1" type="ORF">DAI18_04335</name>
</gene>
<sequence>MASLLLLPLQASAGGLPTPEQLQQLAPDISLNVLQLAMGAVKCANATLGDKENFLTVIDFSRPSREKRLWVFDLRAMRLVFDEWVTHGKNSGGDVATDFSNQPNSYQTSLGLYRTGETYYGKHGKSLRLAGLEQGINSNSEARGIVIHSASYADPSVIPSLGRLGRSEGCPAVRPAVAQPLIDTLQQGSYVFAYYPSQQWINSSRFLNNDYCPAGRGTQRAAL</sequence>
<protein>
    <recommendedName>
        <fullName evidence="3">Murein L,D-transpeptidase catalytic domain family protein</fullName>
    </recommendedName>
</protein>
<dbReference type="Proteomes" id="UP000244173">
    <property type="component" value="Chromosome"/>
</dbReference>
<reference evidence="1 2" key="1">
    <citation type="submission" date="2018-04" db="EMBL/GenBank/DDBJ databases">
        <title>Denitrifier Microvirgula.</title>
        <authorList>
            <person name="Anderson E."/>
            <person name="Jang J."/>
            <person name="Ishii S."/>
        </authorList>
    </citation>
    <scope>NUCLEOTIDE SEQUENCE [LARGE SCALE GENOMIC DNA]</scope>
    <source>
        <strain evidence="1 2">BE2.4</strain>
    </source>
</reference>
<dbReference type="PANTHER" id="PTHR38477">
    <property type="entry name" value="HYPOTHETICAL EXPORTED PROTEIN"/>
    <property type="match status" value="1"/>
</dbReference>
<evidence type="ECO:0000313" key="1">
    <source>
        <dbReference type="EMBL" id="AVY95956.1"/>
    </source>
</evidence>
<proteinExistence type="predicted"/>
<evidence type="ECO:0008006" key="3">
    <source>
        <dbReference type="Google" id="ProtNLM"/>
    </source>
</evidence>
<dbReference type="EMBL" id="CP028519">
    <property type="protein sequence ID" value="AVY95956.1"/>
    <property type="molecule type" value="Genomic_DNA"/>
</dbReference>
<dbReference type="KEGG" id="maer:DAI18_04335"/>
<organism evidence="1 2">
    <name type="scientific">Microvirgula aerodenitrificans</name>
    <dbReference type="NCBI Taxonomy" id="57480"/>
    <lineage>
        <taxon>Bacteria</taxon>
        <taxon>Pseudomonadati</taxon>
        <taxon>Pseudomonadota</taxon>
        <taxon>Betaproteobacteria</taxon>
        <taxon>Neisseriales</taxon>
        <taxon>Aquaspirillaceae</taxon>
        <taxon>Microvirgula</taxon>
    </lineage>
</organism>
<dbReference type="PANTHER" id="PTHR38477:SF1">
    <property type="entry name" value="MUREIN L,D-TRANSPEPTIDASE CATALYTIC DOMAIN FAMILY PROTEIN"/>
    <property type="match status" value="1"/>
</dbReference>
<dbReference type="STRING" id="1122240.GCA_000620105_00608"/>
<accession>A0A2S0PF08</accession>